<dbReference type="GO" id="GO:0005525">
    <property type="term" value="F:GTP binding"/>
    <property type="evidence" value="ECO:0007669"/>
    <property type="project" value="InterPro"/>
</dbReference>
<dbReference type="InterPro" id="IPR001680">
    <property type="entry name" value="WD40_rpt"/>
</dbReference>
<dbReference type="EMBL" id="CAJJDP010000128">
    <property type="protein sequence ID" value="CAD8202681.1"/>
    <property type="molecule type" value="Genomic_DNA"/>
</dbReference>
<dbReference type="InterPro" id="IPR001806">
    <property type="entry name" value="Small_GTPase"/>
</dbReference>
<dbReference type="PROSITE" id="PS50294">
    <property type="entry name" value="WD_REPEATS_REGION"/>
    <property type="match status" value="2"/>
</dbReference>
<dbReference type="Pfam" id="PF00400">
    <property type="entry name" value="WD40"/>
    <property type="match status" value="4"/>
</dbReference>
<dbReference type="PROSITE" id="PS50082">
    <property type="entry name" value="WD_REPEATS_2"/>
    <property type="match status" value="3"/>
</dbReference>
<accession>A0A8S1XNH5</accession>
<dbReference type="PANTHER" id="PTHR19920:SF0">
    <property type="entry name" value="CYTOSOLIC IRON-SULFUR PROTEIN ASSEMBLY PROTEIN CIAO1-RELATED"/>
    <property type="match status" value="1"/>
</dbReference>
<evidence type="ECO:0000313" key="3">
    <source>
        <dbReference type="Proteomes" id="UP000683925"/>
    </source>
</evidence>
<keyword evidence="1" id="KW-0853">WD repeat</keyword>
<evidence type="ECO:0000313" key="2">
    <source>
        <dbReference type="EMBL" id="CAD8202681.1"/>
    </source>
</evidence>
<organism evidence="2 3">
    <name type="scientific">Paramecium octaurelia</name>
    <dbReference type="NCBI Taxonomy" id="43137"/>
    <lineage>
        <taxon>Eukaryota</taxon>
        <taxon>Sar</taxon>
        <taxon>Alveolata</taxon>
        <taxon>Ciliophora</taxon>
        <taxon>Intramacronucleata</taxon>
        <taxon>Oligohymenophorea</taxon>
        <taxon>Peniculida</taxon>
        <taxon>Parameciidae</taxon>
        <taxon>Paramecium</taxon>
    </lineage>
</organism>
<proteinExistence type="predicted"/>
<feature type="repeat" description="WD" evidence="1">
    <location>
        <begin position="455"/>
        <end position="487"/>
    </location>
</feature>
<dbReference type="OMA" id="CQPLECQ"/>
<gene>
    <name evidence="2" type="ORF">POCTA_138.1.T1280013</name>
</gene>
<dbReference type="Pfam" id="PF00071">
    <property type="entry name" value="Ras"/>
    <property type="match status" value="1"/>
</dbReference>
<name>A0A8S1XNH5_PAROT</name>
<comment type="caution">
    <text evidence="2">The sequence shown here is derived from an EMBL/GenBank/DDBJ whole genome shotgun (WGS) entry which is preliminary data.</text>
</comment>
<dbReference type="SMART" id="SM00320">
    <property type="entry name" value="WD40"/>
    <property type="match status" value="4"/>
</dbReference>
<dbReference type="SMART" id="SM00175">
    <property type="entry name" value="RAB"/>
    <property type="match status" value="1"/>
</dbReference>
<dbReference type="PANTHER" id="PTHR19920">
    <property type="entry name" value="WD40 PROTEIN CIAO1"/>
    <property type="match status" value="1"/>
</dbReference>
<dbReference type="GO" id="GO:0016226">
    <property type="term" value="P:iron-sulfur cluster assembly"/>
    <property type="evidence" value="ECO:0007669"/>
    <property type="project" value="TreeGrafter"/>
</dbReference>
<dbReference type="GO" id="GO:0003924">
    <property type="term" value="F:GTPase activity"/>
    <property type="evidence" value="ECO:0007669"/>
    <property type="project" value="InterPro"/>
</dbReference>
<reference evidence="2" key="1">
    <citation type="submission" date="2021-01" db="EMBL/GenBank/DDBJ databases">
        <authorList>
            <consortium name="Genoscope - CEA"/>
            <person name="William W."/>
        </authorList>
    </citation>
    <scope>NUCLEOTIDE SEQUENCE</scope>
</reference>
<dbReference type="PROSITE" id="PS51419">
    <property type="entry name" value="RAB"/>
    <property type="match status" value="1"/>
</dbReference>
<dbReference type="Proteomes" id="UP000683925">
    <property type="component" value="Unassembled WGS sequence"/>
</dbReference>
<sequence length="731" mass="87017">MTTQQKSTYNIMIIGNCNVGKTTIVQQLIDSNVYSTLTLGLDRRERQITINNQIITLYLWDMPDAKAFKSLIYDFKIKMDCWVIVYNSNHNEPIQTLDYWKNIFLTNDIDNVPIFVIQNIFDKNEIMKNQQVEQWCKWNRIQEFFQVSAKNDKEKVNQIFLAIAKILSTQNQEMMSNKKQVNDKINEFQKTILFENTIMKQQLKCKMQEQIELIQCQNQHDSPPIIVLLDENLVGFQRLICSKCLYEIRGRFNGINIDDAIQTIEERKNDYLDTISDFSHVILSKLHNFTVEIMSQKTSLLQTMDQLLNQISIWADEIVEFQQKQCSYKFFDEINKLNQSIEDIRNNQIDEFKKVIENINQNYETKIQITKQKFLSQLLGVQNTLEQLLFITSFKQQNSELKKINIDTKAYNQLNFKLVQEVKQNDWCHALAFNNTGTIMVACSNKNIKIWNFQQEGHEKLVKCIVFSKINNWFFSGSEDNTIRSWKEKQSWFSSSKWESVKPKKSHSNWVIQLILNEQENEMISCSVDKTIKIWRVQYDLNQIRLLQSLENHNQSVVSISLSQSEQQLISWSEDKQVILWEKNQQSQWQFKAIILSSIDEINRGARFLMDNQIICISFEGKLEIYNLQNCECQRQQVLIFNDQNLDQKSQEFSITFNIQTQLIVMKYYRYFYFFRNNLNDGQLEQVCQPLECQKEVSYFNVTNDGKYFIMWIWYPLLKFRVYELEYSKIQ</sequence>
<feature type="repeat" description="WD" evidence="1">
    <location>
        <begin position="550"/>
        <end position="582"/>
    </location>
</feature>
<dbReference type="AlphaFoldDB" id="A0A8S1XNH5"/>
<dbReference type="OrthoDB" id="307093at2759"/>
<protein>
    <submittedName>
        <fullName evidence="2">Uncharacterized protein</fullName>
    </submittedName>
</protein>
<dbReference type="GO" id="GO:0097361">
    <property type="term" value="C:cytosolic [4Fe-4S] assembly targeting complex"/>
    <property type="evidence" value="ECO:0007669"/>
    <property type="project" value="TreeGrafter"/>
</dbReference>
<feature type="repeat" description="WD" evidence="1">
    <location>
        <begin position="504"/>
        <end position="538"/>
    </location>
</feature>
<keyword evidence="3" id="KW-1185">Reference proteome</keyword>
<evidence type="ECO:0000256" key="1">
    <source>
        <dbReference type="PROSITE-ProRule" id="PRU00221"/>
    </source>
</evidence>